<keyword evidence="7" id="KW-0406">Ion transport</keyword>
<name>A0A4Z0BS96_9BURK</name>
<dbReference type="SUPFAM" id="SSF50182">
    <property type="entry name" value="Sm-like ribonucleoproteins"/>
    <property type="match status" value="1"/>
</dbReference>
<dbReference type="InterPro" id="IPR011066">
    <property type="entry name" value="MscS_channel_C_sf"/>
</dbReference>
<accession>A0A4Z0BS96</accession>
<evidence type="ECO:0000256" key="2">
    <source>
        <dbReference type="ARBA" id="ARBA00008017"/>
    </source>
</evidence>
<feature type="transmembrane region" description="Helical" evidence="7">
    <location>
        <begin position="23"/>
        <end position="40"/>
    </location>
</feature>
<keyword evidence="7" id="KW-0407">Ion channel</keyword>
<organism evidence="11 12">
    <name type="scientific">Ramlibacter rhizophilus</name>
    <dbReference type="NCBI Taxonomy" id="1781167"/>
    <lineage>
        <taxon>Bacteria</taxon>
        <taxon>Pseudomonadati</taxon>
        <taxon>Pseudomonadota</taxon>
        <taxon>Betaproteobacteria</taxon>
        <taxon>Burkholderiales</taxon>
        <taxon>Comamonadaceae</taxon>
        <taxon>Ramlibacter</taxon>
    </lineage>
</organism>
<keyword evidence="5 7" id="KW-1133">Transmembrane helix</keyword>
<dbReference type="SUPFAM" id="SSF82689">
    <property type="entry name" value="Mechanosensitive channel protein MscS (YggB), C-terminal domain"/>
    <property type="match status" value="1"/>
</dbReference>
<dbReference type="InterPro" id="IPR049278">
    <property type="entry name" value="MS_channel_C"/>
</dbReference>
<evidence type="ECO:0000313" key="11">
    <source>
        <dbReference type="EMBL" id="TFZ01334.1"/>
    </source>
</evidence>
<dbReference type="Gene3D" id="2.30.30.60">
    <property type="match status" value="1"/>
</dbReference>
<keyword evidence="3" id="KW-1003">Cell membrane</keyword>
<comment type="similarity">
    <text evidence="2 7">Belongs to the MscS (TC 1.A.23) family.</text>
</comment>
<keyword evidence="7" id="KW-0813">Transport</keyword>
<comment type="subcellular location">
    <subcellularLocation>
        <location evidence="7">Cell inner membrane</location>
        <topology evidence="7">Multi-pass membrane protein</topology>
    </subcellularLocation>
    <subcellularLocation>
        <location evidence="1">Cell membrane</location>
        <topology evidence="1">Multi-pass membrane protein</topology>
    </subcellularLocation>
</comment>
<evidence type="ECO:0000256" key="5">
    <source>
        <dbReference type="ARBA" id="ARBA00022989"/>
    </source>
</evidence>
<evidence type="ECO:0000256" key="6">
    <source>
        <dbReference type="ARBA" id="ARBA00023136"/>
    </source>
</evidence>
<evidence type="ECO:0000256" key="8">
    <source>
        <dbReference type="SAM" id="MobiDB-lite"/>
    </source>
</evidence>
<evidence type="ECO:0000259" key="10">
    <source>
        <dbReference type="Pfam" id="PF21082"/>
    </source>
</evidence>
<dbReference type="OrthoDB" id="9799209at2"/>
<comment type="caution">
    <text evidence="7">Lacks conserved residue(s) required for the propagation of feature annotation.</text>
</comment>
<dbReference type="InterPro" id="IPR011014">
    <property type="entry name" value="MscS_channel_TM-2"/>
</dbReference>
<feature type="compositionally biased region" description="Basic and acidic residues" evidence="8">
    <location>
        <begin position="286"/>
        <end position="295"/>
    </location>
</feature>
<comment type="caution">
    <text evidence="11">The sequence shown here is derived from an EMBL/GenBank/DDBJ whole genome shotgun (WGS) entry which is preliminary data.</text>
</comment>
<dbReference type="PANTHER" id="PTHR30221:SF1">
    <property type="entry name" value="SMALL-CONDUCTANCE MECHANOSENSITIVE CHANNEL"/>
    <property type="match status" value="1"/>
</dbReference>
<feature type="transmembrane region" description="Helical" evidence="7">
    <location>
        <begin position="60"/>
        <end position="85"/>
    </location>
</feature>
<dbReference type="Gene3D" id="3.30.70.100">
    <property type="match status" value="1"/>
</dbReference>
<feature type="domain" description="Mechanosensitive ion channel MscS C-terminal" evidence="10">
    <location>
        <begin position="184"/>
        <end position="267"/>
    </location>
</feature>
<dbReference type="InterPro" id="IPR006686">
    <property type="entry name" value="MscS_channel_CS"/>
</dbReference>
<proteinExistence type="inferred from homology"/>
<feature type="region of interest" description="Disordered" evidence="8">
    <location>
        <begin position="278"/>
        <end position="329"/>
    </location>
</feature>
<dbReference type="AlphaFoldDB" id="A0A4Z0BS96"/>
<reference evidence="11 12" key="1">
    <citation type="submission" date="2019-03" db="EMBL/GenBank/DDBJ databases">
        <title>Ramlibacter rhizophilus CCTCC AB2015357, whole genome shotgun sequence.</title>
        <authorList>
            <person name="Zhang X."/>
            <person name="Feng G."/>
            <person name="Zhu H."/>
        </authorList>
    </citation>
    <scope>NUCLEOTIDE SEQUENCE [LARGE SCALE GENOMIC DNA]</scope>
    <source>
        <strain evidence="11 12">CCTCC AB2015357</strain>
    </source>
</reference>
<evidence type="ECO:0000256" key="1">
    <source>
        <dbReference type="ARBA" id="ARBA00004651"/>
    </source>
</evidence>
<feature type="domain" description="Mechanosensitive ion channel MscS" evidence="9">
    <location>
        <begin position="110"/>
        <end position="173"/>
    </location>
</feature>
<dbReference type="InterPro" id="IPR023408">
    <property type="entry name" value="MscS_beta-dom_sf"/>
</dbReference>
<keyword evidence="12" id="KW-1185">Reference proteome</keyword>
<keyword evidence="6 7" id="KW-0472">Membrane</keyword>
<protein>
    <recommendedName>
        <fullName evidence="7">Small-conductance mechanosensitive channel</fullName>
    </recommendedName>
</protein>
<dbReference type="Pfam" id="PF00924">
    <property type="entry name" value="MS_channel_2nd"/>
    <property type="match status" value="1"/>
</dbReference>
<dbReference type="Proteomes" id="UP000297564">
    <property type="component" value="Unassembled WGS sequence"/>
</dbReference>
<evidence type="ECO:0000256" key="7">
    <source>
        <dbReference type="RuleBase" id="RU369025"/>
    </source>
</evidence>
<gene>
    <name evidence="11" type="ORF">EZ242_08100</name>
</gene>
<dbReference type="InterPro" id="IPR010920">
    <property type="entry name" value="LSM_dom_sf"/>
</dbReference>
<dbReference type="GO" id="GO:0008381">
    <property type="term" value="F:mechanosensitive monoatomic ion channel activity"/>
    <property type="evidence" value="ECO:0007669"/>
    <property type="project" value="InterPro"/>
</dbReference>
<evidence type="ECO:0000256" key="4">
    <source>
        <dbReference type="ARBA" id="ARBA00022692"/>
    </source>
</evidence>
<dbReference type="EMBL" id="SMLL01000003">
    <property type="protein sequence ID" value="TFZ01334.1"/>
    <property type="molecule type" value="Genomic_DNA"/>
</dbReference>
<dbReference type="Pfam" id="PF21082">
    <property type="entry name" value="MS_channel_3rd"/>
    <property type="match status" value="1"/>
</dbReference>
<dbReference type="InterPro" id="IPR045275">
    <property type="entry name" value="MscS_archaea/bacteria_type"/>
</dbReference>
<dbReference type="InterPro" id="IPR006685">
    <property type="entry name" value="MscS_channel_2nd"/>
</dbReference>
<dbReference type="GO" id="GO:0005886">
    <property type="term" value="C:plasma membrane"/>
    <property type="evidence" value="ECO:0007669"/>
    <property type="project" value="UniProtKB-SubCell"/>
</dbReference>
<comment type="function">
    <text evidence="7">Mechanosensitive channel that participates in the regulation of osmotic pressure changes within the cell, opening in response to stretch forces in the membrane lipid bilayer, without the need for other proteins. Contributes to normal resistance to hypoosmotic shock. Forms an ion channel of 1.0 nanosiemens conductance with a slight preference for anions.</text>
</comment>
<evidence type="ECO:0000313" key="12">
    <source>
        <dbReference type="Proteomes" id="UP000297564"/>
    </source>
</evidence>
<dbReference type="PANTHER" id="PTHR30221">
    <property type="entry name" value="SMALL-CONDUCTANCE MECHANOSENSITIVE CHANNEL"/>
    <property type="match status" value="1"/>
</dbReference>
<evidence type="ECO:0000256" key="3">
    <source>
        <dbReference type="ARBA" id="ARBA00022475"/>
    </source>
</evidence>
<sequence>MNFALSDATAAVQQMLNGFIDRLPYIVVALVVFLFFYAVGRGVRAALRAFALRRHKRQNLALVLGRLGYGVILFIGLLISLVIAIPGFTPGQLISLLGLSSVAIGFAFRDILQNFLAGILLLLNEPFRIGDQIVINDFEGTVDEIQMRATFLNTYDGRRVVIPNSNLFTNSVIVNTANEKRRLEYDVGIGYGDDIANAKEVMLRTLGSLDEVLPEPPPEALVVGLADSTVNIRLRWWVEPPRQWDKLQSQDAVLQRVAGALHEAGIDLPFPTQQVLFHDQTEDSDGDRRRQREGWPARPGDSPRPARIADGLGELARSSAQRGERRPDT</sequence>
<comment type="subunit">
    <text evidence="7">Homoheptamer.</text>
</comment>
<keyword evidence="7" id="KW-0997">Cell inner membrane</keyword>
<dbReference type="SUPFAM" id="SSF82861">
    <property type="entry name" value="Mechanosensitive channel protein MscS (YggB), transmembrane region"/>
    <property type="match status" value="1"/>
</dbReference>
<evidence type="ECO:0000259" key="9">
    <source>
        <dbReference type="Pfam" id="PF00924"/>
    </source>
</evidence>
<keyword evidence="4 7" id="KW-0812">Transmembrane</keyword>
<dbReference type="RefSeq" id="WP_135284632.1">
    <property type="nucleotide sequence ID" value="NZ_SMLL01000003.1"/>
</dbReference>
<dbReference type="Gene3D" id="1.10.287.1260">
    <property type="match status" value="1"/>
</dbReference>
<dbReference type="PROSITE" id="PS01246">
    <property type="entry name" value="UPF0003"/>
    <property type="match status" value="1"/>
</dbReference>